<evidence type="ECO:0000256" key="3">
    <source>
        <dbReference type="ARBA" id="ARBA00022801"/>
    </source>
</evidence>
<feature type="binding site" evidence="5">
    <location>
        <position position="235"/>
    </location>
    <ligand>
        <name>a divalent metal cation</name>
        <dbReference type="ChEBI" id="CHEBI:60240"/>
        <label>1</label>
    </ligand>
</feature>
<accession>A0A5N3V498</accession>
<dbReference type="EMBL" id="VCEA01000003">
    <property type="protein sequence ID" value="KAB0343788.1"/>
    <property type="molecule type" value="Genomic_DNA"/>
</dbReference>
<keyword evidence="7" id="KW-1185">Reference proteome</keyword>
<feature type="binding site" evidence="5">
    <location>
        <position position="12"/>
    </location>
    <ligand>
        <name>a divalent metal cation</name>
        <dbReference type="ChEBI" id="CHEBI:60240"/>
        <label>1</label>
    </ligand>
</feature>
<name>A0A5N3V498_MUNMU</name>
<comment type="caution">
    <text evidence="6">The sequence shown here is derived from an EMBL/GenBank/DDBJ whole genome shotgun (WGS) entry which is preliminary data.</text>
</comment>
<dbReference type="InterPro" id="IPR001130">
    <property type="entry name" value="TatD-like"/>
</dbReference>
<dbReference type="PIRSF" id="PIRSF005902">
    <property type="entry name" value="DNase_TatD"/>
    <property type="match status" value="1"/>
</dbReference>
<keyword evidence="2 5" id="KW-0479">Metal-binding</keyword>
<dbReference type="CDD" id="cd01310">
    <property type="entry name" value="TatD_DNAse"/>
    <property type="match status" value="1"/>
</dbReference>
<evidence type="ECO:0000256" key="4">
    <source>
        <dbReference type="ARBA" id="ARBA00093287"/>
    </source>
</evidence>
<keyword evidence="3" id="KW-0378">Hydrolase</keyword>
<dbReference type="Proteomes" id="UP000326458">
    <property type="component" value="Unassembled WGS sequence"/>
</dbReference>
<evidence type="ECO:0000313" key="6">
    <source>
        <dbReference type="EMBL" id="KAB0343788.1"/>
    </source>
</evidence>
<comment type="function">
    <text evidence="4">Exhibits 3'-exonuclease activities and apurinic/apyrimidinic (AP) endonuclease (in vitro). Show preferential AP endonuclease activity on double-stranded DNA substrates and 3'- exonuclease activity on single-stranded DNA.</text>
</comment>
<feature type="binding site" evidence="5">
    <location>
        <position position="125"/>
    </location>
    <ligand>
        <name>a divalent metal cation</name>
        <dbReference type="ChEBI" id="CHEBI:60240"/>
        <label>1</label>
    </ligand>
</feature>
<proteinExistence type="inferred from homology"/>
<sequence>MGAVGVGMVDCHCHLSAPDFDHDLDDVLEKAKKANVMALVVVAEHSGEFEKIMQLSERCYFALGNRIANKDAFMVPYTCSNAILSDHPTLAFSHRVQKSVIYICDLDVALPIIENYKDQLLAIGEVGLDFSPRFAGTDEQKEEQRQVLIRQVQLAKRLNLPLNVHSRSAGRPTISLLNEQGADKVLLHAFDGRPSVAMEGVKAGYFFSIPPSIIRSGQQKLVKQLPLTSICLETDSPALGPEKQVRNEPRNISISAEYIAQVKGVSVEEVIDVTTQNALKLFPKLQRLLPK</sequence>
<comment type="similarity">
    <text evidence="1">Belongs to the metallo-dependent hydrolases superfamily. TatD-type hydrolase family.</text>
</comment>
<dbReference type="GO" id="GO:0016788">
    <property type="term" value="F:hydrolase activity, acting on ester bonds"/>
    <property type="evidence" value="ECO:0007669"/>
    <property type="project" value="InterPro"/>
</dbReference>
<reference evidence="6 7" key="1">
    <citation type="submission" date="2019-06" db="EMBL/GenBank/DDBJ databases">
        <title>Discovery of a novel chromosome fission-fusion reversal in muntjac.</title>
        <authorList>
            <person name="Mudd A.B."/>
            <person name="Bredeson J.V."/>
            <person name="Baum R."/>
            <person name="Hockemeyer D."/>
            <person name="Rokhsar D.S."/>
        </authorList>
    </citation>
    <scope>NUCLEOTIDE SEQUENCE [LARGE SCALE GENOMIC DNA]</scope>
    <source>
        <strain evidence="6">UTSW_UCB_Mm</strain>
        <tissue evidence="6">Fibroblast cell line</tissue>
    </source>
</reference>
<evidence type="ECO:0000313" key="7">
    <source>
        <dbReference type="Proteomes" id="UP000326458"/>
    </source>
</evidence>
<evidence type="ECO:0000256" key="1">
    <source>
        <dbReference type="ARBA" id="ARBA00009275"/>
    </source>
</evidence>
<feature type="binding site" evidence="5">
    <location>
        <position position="165"/>
    </location>
    <ligand>
        <name>a divalent metal cation</name>
        <dbReference type="ChEBI" id="CHEBI:60240"/>
        <label>2</label>
    </ligand>
</feature>
<protein>
    <submittedName>
        <fullName evidence="6">Uncharacterized protein</fullName>
    </submittedName>
</protein>
<feature type="binding site" evidence="5">
    <location>
        <position position="188"/>
    </location>
    <ligand>
        <name>a divalent metal cation</name>
        <dbReference type="ChEBI" id="CHEBI:60240"/>
        <label>2</label>
    </ligand>
</feature>
<dbReference type="Pfam" id="PF01026">
    <property type="entry name" value="TatD_DNase"/>
    <property type="match status" value="1"/>
</dbReference>
<gene>
    <name evidence="6" type="ORF">FD754_020714</name>
</gene>
<organism evidence="6 7">
    <name type="scientific">Muntiacus muntjak</name>
    <name type="common">Barking deer</name>
    <name type="synonym">Indian muntjac</name>
    <dbReference type="NCBI Taxonomy" id="9888"/>
    <lineage>
        <taxon>Eukaryota</taxon>
        <taxon>Metazoa</taxon>
        <taxon>Chordata</taxon>
        <taxon>Craniata</taxon>
        <taxon>Vertebrata</taxon>
        <taxon>Euteleostomi</taxon>
        <taxon>Mammalia</taxon>
        <taxon>Eutheria</taxon>
        <taxon>Laurasiatheria</taxon>
        <taxon>Artiodactyla</taxon>
        <taxon>Ruminantia</taxon>
        <taxon>Pecora</taxon>
        <taxon>Cervidae</taxon>
        <taxon>Muntiacinae</taxon>
        <taxon>Muntiacus</taxon>
    </lineage>
</organism>
<dbReference type="Gene3D" id="3.20.20.140">
    <property type="entry name" value="Metal-dependent hydrolases"/>
    <property type="match status" value="1"/>
</dbReference>
<dbReference type="InterPro" id="IPR032466">
    <property type="entry name" value="Metal_Hydrolase"/>
</dbReference>
<dbReference type="SUPFAM" id="SSF51556">
    <property type="entry name" value="Metallo-dependent hydrolases"/>
    <property type="match status" value="1"/>
</dbReference>
<dbReference type="PANTHER" id="PTHR46317">
    <property type="entry name" value="HYDROLASE OF PHP SUPERFAMILY-RELATED PROTEIN"/>
    <property type="match status" value="1"/>
</dbReference>
<evidence type="ECO:0000256" key="2">
    <source>
        <dbReference type="ARBA" id="ARBA00022723"/>
    </source>
</evidence>
<evidence type="ECO:0000256" key="5">
    <source>
        <dbReference type="PIRSR" id="PIRSR005902-1"/>
    </source>
</evidence>
<dbReference type="PANTHER" id="PTHR46317:SF7">
    <property type="entry name" value="DEOXYRIBONUCLEASE TATDN3-RELATED"/>
    <property type="match status" value="1"/>
</dbReference>
<dbReference type="GO" id="GO:0046872">
    <property type="term" value="F:metal ion binding"/>
    <property type="evidence" value="ECO:0007669"/>
    <property type="project" value="UniProtKB-KW"/>
</dbReference>
<dbReference type="AlphaFoldDB" id="A0A5N3V498"/>
<feature type="binding site" evidence="5">
    <location>
        <position position="14"/>
    </location>
    <ligand>
        <name>a divalent metal cation</name>
        <dbReference type="ChEBI" id="CHEBI:60240"/>
        <label>1</label>
    </ligand>
</feature>